<proteinExistence type="predicted"/>
<feature type="transmembrane region" description="Helical" evidence="1">
    <location>
        <begin position="258"/>
        <end position="280"/>
    </location>
</feature>
<evidence type="ECO:0008006" key="4">
    <source>
        <dbReference type="Google" id="ProtNLM"/>
    </source>
</evidence>
<keyword evidence="1" id="KW-0472">Membrane</keyword>
<gene>
    <name evidence="2" type="ORF">B5G02_03250</name>
</gene>
<feature type="transmembrane region" description="Helical" evidence="1">
    <location>
        <begin position="233"/>
        <end position="252"/>
    </location>
</feature>
<feature type="transmembrane region" description="Helical" evidence="1">
    <location>
        <begin position="71"/>
        <end position="89"/>
    </location>
</feature>
<feature type="transmembrane region" description="Helical" evidence="1">
    <location>
        <begin position="49"/>
        <end position="65"/>
    </location>
</feature>
<dbReference type="InterPro" id="IPR009323">
    <property type="entry name" value="DUF979"/>
</dbReference>
<dbReference type="Proteomes" id="UP000195781">
    <property type="component" value="Unassembled WGS sequence"/>
</dbReference>
<dbReference type="EMBL" id="NFIE01000005">
    <property type="protein sequence ID" value="OUN89244.1"/>
    <property type="molecule type" value="Genomic_DNA"/>
</dbReference>
<feature type="transmembrane region" description="Helical" evidence="1">
    <location>
        <begin position="199"/>
        <end position="221"/>
    </location>
</feature>
<reference evidence="3" key="1">
    <citation type="submission" date="2017-04" db="EMBL/GenBank/DDBJ databases">
        <title>Function of individual gut microbiota members based on whole genome sequencing of pure cultures obtained from chicken caecum.</title>
        <authorList>
            <person name="Medvecky M."/>
            <person name="Cejkova D."/>
            <person name="Polansky O."/>
            <person name="Karasova D."/>
            <person name="Kubasova T."/>
            <person name="Cizek A."/>
            <person name="Rychlik I."/>
        </authorList>
    </citation>
    <scope>NUCLEOTIDE SEQUENCE [LARGE SCALE GENOMIC DNA]</scope>
    <source>
        <strain evidence="3">An5</strain>
    </source>
</reference>
<feature type="transmembrane region" description="Helical" evidence="1">
    <location>
        <begin position="136"/>
        <end position="153"/>
    </location>
</feature>
<protein>
    <recommendedName>
        <fullName evidence="4">Permease</fullName>
    </recommendedName>
</protein>
<evidence type="ECO:0000313" key="3">
    <source>
        <dbReference type="Proteomes" id="UP000195781"/>
    </source>
</evidence>
<name>A0A1Y3XUQ0_9ACTN</name>
<dbReference type="AlphaFoldDB" id="A0A1Y3XUQ0"/>
<keyword evidence="1" id="KW-0812">Transmembrane</keyword>
<feature type="transmembrane region" description="Helical" evidence="1">
    <location>
        <begin position="173"/>
        <end position="193"/>
    </location>
</feature>
<dbReference type="Pfam" id="PF06166">
    <property type="entry name" value="DUF979"/>
    <property type="match status" value="1"/>
</dbReference>
<accession>A0A1Y3XUQ0</accession>
<dbReference type="OrthoDB" id="1689651at2"/>
<keyword evidence="3" id="KW-1185">Reference proteome</keyword>
<feature type="transmembrane region" description="Helical" evidence="1">
    <location>
        <begin position="109"/>
        <end position="130"/>
    </location>
</feature>
<evidence type="ECO:0000256" key="1">
    <source>
        <dbReference type="SAM" id="Phobius"/>
    </source>
</evidence>
<organism evidence="2 3">
    <name type="scientific">[Collinsella] massiliensis</name>
    <dbReference type="NCBI Taxonomy" id="1232426"/>
    <lineage>
        <taxon>Bacteria</taxon>
        <taxon>Bacillati</taxon>
        <taxon>Actinomycetota</taxon>
        <taxon>Coriobacteriia</taxon>
        <taxon>Coriobacteriales</taxon>
        <taxon>Coriobacteriaceae</taxon>
        <taxon>Enorma</taxon>
    </lineage>
</organism>
<feature type="transmembrane region" description="Helical" evidence="1">
    <location>
        <begin position="301"/>
        <end position="318"/>
    </location>
</feature>
<comment type="caution">
    <text evidence="2">The sequence shown here is derived from an EMBL/GenBank/DDBJ whole genome shotgun (WGS) entry which is preliminary data.</text>
</comment>
<evidence type="ECO:0000313" key="2">
    <source>
        <dbReference type="EMBL" id="OUN89244.1"/>
    </source>
</evidence>
<sequence>MSMGPLEFYMSPDVTLSDKLLEIFYVANGIVALYTAWKNLRDERNEHRVGSALFWGILGFLFIMGRWLPSALTGALVIVMVVPAVLKRVTPGTNDAPTEREMEGNFHAIGMKIFIPALCIGVFALAFALFTPVSSLVGIGVGVLAAALIMHLYSKKNTPTVFLNDARRMLDAVGPVSLLPILLAALGSVFTAAGVGEVISGIVSSVIPEGNMIVGIIVYGIGMAVFTMVMGNAFAAITVMTVGVGAPFVLALGADPVVVGSIALTCGYCGTLCTPMAANFNMVPVAILDMKDNNGVIKKQIPIALVMLAVQIVYMIALA</sequence>
<feature type="transmembrane region" description="Helical" evidence="1">
    <location>
        <begin position="20"/>
        <end position="37"/>
    </location>
</feature>
<keyword evidence="1" id="KW-1133">Transmembrane helix</keyword>